<dbReference type="PROSITE" id="PS51318">
    <property type="entry name" value="TAT"/>
    <property type="match status" value="1"/>
</dbReference>
<dbReference type="GO" id="GO:0008270">
    <property type="term" value="F:zinc ion binding"/>
    <property type="evidence" value="ECO:0007669"/>
    <property type="project" value="InterPro"/>
</dbReference>
<dbReference type="Gene3D" id="3.40.1050.10">
    <property type="entry name" value="Carbonic anhydrase"/>
    <property type="match status" value="1"/>
</dbReference>
<reference evidence="2" key="1">
    <citation type="journal article" date="2014" name="Front. Microbiol.">
        <title>High frequency of phylogenetically diverse reductive dehalogenase-homologous genes in deep subseafloor sedimentary metagenomes.</title>
        <authorList>
            <person name="Kawai M."/>
            <person name="Futagami T."/>
            <person name="Toyoda A."/>
            <person name="Takaki Y."/>
            <person name="Nishi S."/>
            <person name="Hori S."/>
            <person name="Arai W."/>
            <person name="Tsubouchi T."/>
            <person name="Morono Y."/>
            <person name="Uchiyama I."/>
            <person name="Ito T."/>
            <person name="Fujiyama A."/>
            <person name="Inagaki F."/>
            <person name="Takami H."/>
        </authorList>
    </citation>
    <scope>NUCLEOTIDE SEQUENCE</scope>
    <source>
        <strain evidence="2">Expedition CK06-06</strain>
    </source>
</reference>
<dbReference type="InterPro" id="IPR036874">
    <property type="entry name" value="Carbonic_anhydrase_sf"/>
</dbReference>
<dbReference type="SMART" id="SM00947">
    <property type="entry name" value="Pro_CA"/>
    <property type="match status" value="1"/>
</dbReference>
<dbReference type="EMBL" id="BARS01035555">
    <property type="protein sequence ID" value="GAG19867.1"/>
    <property type="molecule type" value="Genomic_DNA"/>
</dbReference>
<comment type="similarity">
    <text evidence="1">Belongs to the beta-class carbonic anhydrase family.</text>
</comment>
<dbReference type="InterPro" id="IPR006311">
    <property type="entry name" value="TAT_signal"/>
</dbReference>
<dbReference type="NCBIfam" id="NF011765">
    <property type="entry name" value="PRK15219.1"/>
    <property type="match status" value="1"/>
</dbReference>
<dbReference type="GO" id="GO:0004089">
    <property type="term" value="F:carbonate dehydratase activity"/>
    <property type="evidence" value="ECO:0007669"/>
    <property type="project" value="InterPro"/>
</dbReference>
<proteinExistence type="inferred from homology"/>
<gene>
    <name evidence="2" type="ORF">S01H1_54768</name>
</gene>
<dbReference type="SUPFAM" id="SSF53056">
    <property type="entry name" value="beta-carbonic anhydrase, cab"/>
    <property type="match status" value="1"/>
</dbReference>
<feature type="non-terminal residue" evidence="2">
    <location>
        <position position="217"/>
    </location>
</feature>
<comment type="caution">
    <text evidence="2">The sequence shown here is derived from an EMBL/GenBank/DDBJ whole genome shotgun (WGS) entry which is preliminary data.</text>
</comment>
<dbReference type="PANTHER" id="PTHR11002:SF79">
    <property type="entry name" value="CARBONIC ANHYDRASE 2"/>
    <property type="match status" value="1"/>
</dbReference>
<evidence type="ECO:0008006" key="3">
    <source>
        <dbReference type="Google" id="ProtNLM"/>
    </source>
</evidence>
<dbReference type="InterPro" id="IPR001765">
    <property type="entry name" value="Carbonic_anhydrase"/>
</dbReference>
<evidence type="ECO:0000313" key="2">
    <source>
        <dbReference type="EMBL" id="GAG19867.1"/>
    </source>
</evidence>
<evidence type="ECO:0000256" key="1">
    <source>
        <dbReference type="ARBA" id="ARBA00006217"/>
    </source>
</evidence>
<dbReference type="Pfam" id="PF00484">
    <property type="entry name" value="Pro_CA"/>
    <property type="match status" value="1"/>
</dbReference>
<dbReference type="AlphaFoldDB" id="X0W9G0"/>
<sequence>MKTNTLDIDRRYFMKRAGGSLIAAAAGSGLALSAMRAHAAQSAVTQTKQTQGATTPQKALQMLKEGNSRFVRGKMHQRNLMQQVKATGAGQFPFAAIVGCIDSRASNELIFDQGIGDIFSARIAGNFVNDDILGSLEFACAAAGAKLILVLGHTECGAVKGACDDVVLGNLTQTLANIKPAVAAVPGYDSDRSSKNDKFVQAVTDKNVVLTVERIRK</sequence>
<accession>X0W9G0</accession>
<dbReference type="PANTHER" id="PTHR11002">
    <property type="entry name" value="CARBONIC ANHYDRASE"/>
    <property type="match status" value="1"/>
</dbReference>
<protein>
    <recommendedName>
        <fullName evidence="3">Carbonic anhydrase</fullName>
    </recommendedName>
</protein>
<organism evidence="2">
    <name type="scientific">marine sediment metagenome</name>
    <dbReference type="NCBI Taxonomy" id="412755"/>
    <lineage>
        <taxon>unclassified sequences</taxon>
        <taxon>metagenomes</taxon>
        <taxon>ecological metagenomes</taxon>
    </lineage>
</organism>
<name>X0W9G0_9ZZZZ</name>